<protein>
    <recommendedName>
        <fullName evidence="7">HYDIN/VesB/CFA65-like Ig-like domain-containing protein</fullName>
    </recommendedName>
</protein>
<feature type="transmembrane region" description="Helical" evidence="6">
    <location>
        <begin position="267"/>
        <end position="286"/>
    </location>
</feature>
<evidence type="ECO:0000256" key="2">
    <source>
        <dbReference type="ARBA" id="ARBA00004496"/>
    </source>
</evidence>
<reference evidence="8" key="1">
    <citation type="submission" date="2018-06" db="EMBL/GenBank/DDBJ databases">
        <authorList>
            <person name="Zhirakovskaya E."/>
        </authorList>
    </citation>
    <scope>NUCLEOTIDE SEQUENCE</scope>
</reference>
<evidence type="ECO:0000256" key="5">
    <source>
        <dbReference type="ARBA" id="ARBA00023273"/>
    </source>
</evidence>
<dbReference type="AlphaFoldDB" id="A0A3B0Z3G3"/>
<evidence type="ECO:0000259" key="7">
    <source>
        <dbReference type="Pfam" id="PF22544"/>
    </source>
</evidence>
<evidence type="ECO:0000256" key="3">
    <source>
        <dbReference type="ARBA" id="ARBA00022490"/>
    </source>
</evidence>
<dbReference type="GO" id="GO:0005929">
    <property type="term" value="C:cilium"/>
    <property type="evidence" value="ECO:0007669"/>
    <property type="project" value="UniProtKB-SubCell"/>
</dbReference>
<comment type="subcellular location">
    <subcellularLocation>
        <location evidence="1">Cell projection</location>
        <location evidence="1">Cilium</location>
    </subcellularLocation>
    <subcellularLocation>
        <location evidence="2">Cytoplasm</location>
    </subcellularLocation>
</comment>
<evidence type="ECO:0000256" key="1">
    <source>
        <dbReference type="ARBA" id="ARBA00004138"/>
    </source>
</evidence>
<keyword evidence="3" id="KW-0963">Cytoplasm</keyword>
<dbReference type="InterPro" id="IPR053879">
    <property type="entry name" value="HYDIN_VesB_CFA65-like_Ig"/>
</dbReference>
<proteinExistence type="predicted"/>
<keyword evidence="6" id="KW-0472">Membrane</keyword>
<dbReference type="GO" id="GO:0005737">
    <property type="term" value="C:cytoplasm"/>
    <property type="evidence" value="ECO:0007669"/>
    <property type="project" value="UniProtKB-SubCell"/>
</dbReference>
<keyword evidence="4" id="KW-0969">Cilium</keyword>
<dbReference type="InterPro" id="IPR013783">
    <property type="entry name" value="Ig-like_fold"/>
</dbReference>
<evidence type="ECO:0000256" key="6">
    <source>
        <dbReference type="SAM" id="Phobius"/>
    </source>
</evidence>
<organism evidence="8">
    <name type="scientific">hydrothermal vent metagenome</name>
    <dbReference type="NCBI Taxonomy" id="652676"/>
    <lineage>
        <taxon>unclassified sequences</taxon>
        <taxon>metagenomes</taxon>
        <taxon>ecological metagenomes</taxon>
    </lineage>
</organism>
<dbReference type="EMBL" id="UOFO01000088">
    <property type="protein sequence ID" value="VAW86191.1"/>
    <property type="molecule type" value="Genomic_DNA"/>
</dbReference>
<evidence type="ECO:0000313" key="8">
    <source>
        <dbReference type="EMBL" id="VAW86191.1"/>
    </source>
</evidence>
<keyword evidence="5" id="KW-0966">Cell projection</keyword>
<evidence type="ECO:0000256" key="4">
    <source>
        <dbReference type="ARBA" id="ARBA00023069"/>
    </source>
</evidence>
<dbReference type="Gene3D" id="2.60.40.10">
    <property type="entry name" value="Immunoglobulins"/>
    <property type="match status" value="1"/>
</dbReference>
<sequence length="297" mass="31839">MDIGDESPSFRFPFPAQNSLVDLGFPTFATNNSSIIAMDIITYDPNSNNVHSQSVTVDLEKQEVYPIADFGNAVFPFFGVASFLGDDTYISFQSPVSGPALISAFRSPLGTTNSPWEVQPSVESLNNSAVALPIMHRAGERIISDSVEIDQTMIDFGNIKMNTELSKTLILSNTGNKDINITNITIDGANYSHDATNQQLARGSSITVDVRYTAGLTEGTQAGTLSFTTDGTPALLTVSLTATTVSEPSTPSTAPTPDSGESSGGGVFIYLLSPLLVILLLSFFRYRLPNAKKTVRF</sequence>
<accession>A0A3B0Z3G3</accession>
<gene>
    <name evidence="8" type="ORF">MNBD_GAMMA16-896</name>
</gene>
<keyword evidence="6" id="KW-1133">Transmembrane helix</keyword>
<dbReference type="Pfam" id="PF22544">
    <property type="entry name" value="HYDIN_VesB_CFA65-like_Ig"/>
    <property type="match status" value="1"/>
</dbReference>
<name>A0A3B0Z3G3_9ZZZZ</name>
<feature type="domain" description="HYDIN/VesB/CFA65-like Ig-like" evidence="7">
    <location>
        <begin position="147"/>
        <end position="241"/>
    </location>
</feature>
<keyword evidence="6" id="KW-0812">Transmembrane</keyword>